<evidence type="ECO:0000256" key="1">
    <source>
        <dbReference type="SAM" id="MobiDB-lite"/>
    </source>
</evidence>
<dbReference type="Proteomes" id="UP001286313">
    <property type="component" value="Unassembled WGS sequence"/>
</dbReference>
<evidence type="ECO:0000313" key="4">
    <source>
        <dbReference type="Proteomes" id="UP001286313"/>
    </source>
</evidence>
<gene>
    <name evidence="3" type="ORF">Pcinc_023203</name>
    <name evidence="2" type="ORF">Pcinc_024549</name>
</gene>
<dbReference type="AlphaFoldDB" id="A0AAE1FG46"/>
<protein>
    <submittedName>
        <fullName evidence="3">Uncharacterized protein</fullName>
    </submittedName>
</protein>
<accession>A0AAE1FG46</accession>
<evidence type="ECO:0000313" key="3">
    <source>
        <dbReference type="EMBL" id="KAK3871668.1"/>
    </source>
</evidence>
<evidence type="ECO:0000313" key="2">
    <source>
        <dbReference type="EMBL" id="KAK3870204.1"/>
    </source>
</evidence>
<feature type="compositionally biased region" description="Low complexity" evidence="1">
    <location>
        <begin position="37"/>
        <end position="70"/>
    </location>
</feature>
<dbReference type="EMBL" id="JAWQEG010002706">
    <property type="protein sequence ID" value="KAK3870204.1"/>
    <property type="molecule type" value="Genomic_DNA"/>
</dbReference>
<sequence>MLPTTTSTNQLSTALPRYLPHASLSRTTPPDAQPQRLQTLTDTTTTLPRSTNTTTHYHTPPTLPHTITPPDARPQRLQTLTDTTTTLPHTTNTTTHYHSTRRSTTTPTDTNRHY</sequence>
<comment type="caution">
    <text evidence="3">The sequence shown here is derived from an EMBL/GenBank/DDBJ whole genome shotgun (WGS) entry which is preliminary data.</text>
</comment>
<organism evidence="3 4">
    <name type="scientific">Petrolisthes cinctipes</name>
    <name type="common">Flat porcelain crab</name>
    <dbReference type="NCBI Taxonomy" id="88211"/>
    <lineage>
        <taxon>Eukaryota</taxon>
        <taxon>Metazoa</taxon>
        <taxon>Ecdysozoa</taxon>
        <taxon>Arthropoda</taxon>
        <taxon>Crustacea</taxon>
        <taxon>Multicrustacea</taxon>
        <taxon>Malacostraca</taxon>
        <taxon>Eumalacostraca</taxon>
        <taxon>Eucarida</taxon>
        <taxon>Decapoda</taxon>
        <taxon>Pleocyemata</taxon>
        <taxon>Anomura</taxon>
        <taxon>Galatheoidea</taxon>
        <taxon>Porcellanidae</taxon>
        <taxon>Petrolisthes</taxon>
    </lineage>
</organism>
<dbReference type="EMBL" id="JAWQEG010002485">
    <property type="protein sequence ID" value="KAK3871668.1"/>
    <property type="molecule type" value="Genomic_DNA"/>
</dbReference>
<feature type="compositionally biased region" description="Low complexity" evidence="1">
    <location>
        <begin position="79"/>
        <end position="114"/>
    </location>
</feature>
<name>A0AAE1FG46_PETCI</name>
<proteinExistence type="predicted"/>
<reference evidence="3" key="1">
    <citation type="submission" date="2023-10" db="EMBL/GenBank/DDBJ databases">
        <title>Genome assemblies of two species of porcelain crab, Petrolisthes cinctipes and Petrolisthes manimaculis (Anomura: Porcellanidae).</title>
        <authorList>
            <person name="Angst P."/>
        </authorList>
    </citation>
    <scope>NUCLEOTIDE SEQUENCE</scope>
    <source>
        <strain evidence="3">PB745_01</strain>
        <tissue evidence="3">Gill</tissue>
    </source>
</reference>
<keyword evidence="4" id="KW-1185">Reference proteome</keyword>
<feature type="region of interest" description="Disordered" evidence="1">
    <location>
        <begin position="1"/>
        <end position="114"/>
    </location>
</feature>
<feature type="compositionally biased region" description="Polar residues" evidence="1">
    <location>
        <begin position="1"/>
        <end position="13"/>
    </location>
</feature>